<dbReference type="WBParaSite" id="SRDH1_37830.1">
    <property type="protein sequence ID" value="SRDH1_37830.1"/>
    <property type="gene ID" value="SRDH1_37830"/>
</dbReference>
<feature type="compositionally biased region" description="Low complexity" evidence="1">
    <location>
        <begin position="30"/>
        <end position="44"/>
    </location>
</feature>
<evidence type="ECO:0000313" key="3">
    <source>
        <dbReference type="WBParaSite" id="SRDH1_37830.1"/>
    </source>
</evidence>
<dbReference type="Proteomes" id="UP000050792">
    <property type="component" value="Unassembled WGS sequence"/>
</dbReference>
<accession>A0AA85F670</accession>
<feature type="compositionally biased region" description="Polar residues" evidence="1">
    <location>
        <begin position="45"/>
        <end position="55"/>
    </location>
</feature>
<sequence>MFYCLTFRDVITAAPVPIGAVKKHGFGLSQQQQQTQKRQPSNQQTTPQNAPSVRSKSPAVRNHSLSSNISSVSSESHGAGYASGTQKMNKESSATMKASSDMNYRGSLNNTGRDSDKSSLQGTKKRNMIDANGAKIFGSSCTPSNSCAENELRERATTIVQGVCESSFLEAKQEFKENDDRSCLVVPGNNNGLTRNEKSELSRSLTTIDQANQMTNNSDKTANVPSLNPQIKVLHTVQGTEALALRLEALRLQSVNSTAKPSSNPEAAANITPSCVFYACILDYILNLAWL</sequence>
<name>A0AA85F670_9TREM</name>
<feature type="region of interest" description="Disordered" evidence="1">
    <location>
        <begin position="25"/>
        <end position="122"/>
    </location>
</feature>
<reference evidence="3" key="2">
    <citation type="submission" date="2023-11" db="UniProtKB">
        <authorList>
            <consortium name="WormBaseParasite"/>
        </authorList>
    </citation>
    <scope>IDENTIFICATION</scope>
</reference>
<keyword evidence="2" id="KW-1185">Reference proteome</keyword>
<proteinExistence type="predicted"/>
<evidence type="ECO:0000313" key="2">
    <source>
        <dbReference type="Proteomes" id="UP000050792"/>
    </source>
</evidence>
<organism evidence="2 3">
    <name type="scientific">Schistosoma rodhaini</name>
    <dbReference type="NCBI Taxonomy" id="6188"/>
    <lineage>
        <taxon>Eukaryota</taxon>
        <taxon>Metazoa</taxon>
        <taxon>Spiralia</taxon>
        <taxon>Lophotrochozoa</taxon>
        <taxon>Platyhelminthes</taxon>
        <taxon>Trematoda</taxon>
        <taxon>Digenea</taxon>
        <taxon>Strigeidida</taxon>
        <taxon>Schistosomatoidea</taxon>
        <taxon>Schistosomatidae</taxon>
        <taxon>Schistosoma</taxon>
    </lineage>
</organism>
<protein>
    <submittedName>
        <fullName evidence="3">Uncharacterized protein</fullName>
    </submittedName>
</protein>
<evidence type="ECO:0000256" key="1">
    <source>
        <dbReference type="SAM" id="MobiDB-lite"/>
    </source>
</evidence>
<dbReference type="AlphaFoldDB" id="A0AA85F670"/>
<reference evidence="2" key="1">
    <citation type="submission" date="2022-06" db="EMBL/GenBank/DDBJ databases">
        <authorList>
            <person name="Berger JAMES D."/>
            <person name="Berger JAMES D."/>
        </authorList>
    </citation>
    <scope>NUCLEOTIDE SEQUENCE [LARGE SCALE GENOMIC DNA]</scope>
</reference>
<feature type="compositionally biased region" description="Low complexity" evidence="1">
    <location>
        <begin position="64"/>
        <end position="76"/>
    </location>
</feature>
<feature type="compositionally biased region" description="Polar residues" evidence="1">
    <location>
        <begin position="83"/>
        <end position="122"/>
    </location>
</feature>